<keyword evidence="2 4" id="KW-0472">Membrane</keyword>
<dbReference type="Gene3D" id="3.30.1330.60">
    <property type="entry name" value="OmpA-like domain"/>
    <property type="match status" value="1"/>
</dbReference>
<comment type="subcellular location">
    <subcellularLocation>
        <location evidence="1">Cell outer membrane</location>
    </subcellularLocation>
</comment>
<gene>
    <name evidence="6" type="ORF">GYA55_01820</name>
</gene>
<reference evidence="6 7" key="1">
    <citation type="journal article" date="2020" name="Biotechnol. Biofuels">
        <title>New insights from the biogas microbiome by comprehensive genome-resolved metagenomics of nearly 1600 species originating from multiple anaerobic digesters.</title>
        <authorList>
            <person name="Campanaro S."/>
            <person name="Treu L."/>
            <person name="Rodriguez-R L.M."/>
            <person name="Kovalovszki A."/>
            <person name="Ziels R.M."/>
            <person name="Maus I."/>
            <person name="Zhu X."/>
            <person name="Kougias P.G."/>
            <person name="Basile A."/>
            <person name="Luo G."/>
            <person name="Schluter A."/>
            <person name="Konstantinidis K.T."/>
            <person name="Angelidaki I."/>
        </authorList>
    </citation>
    <scope>NUCLEOTIDE SEQUENCE [LARGE SCALE GENOMIC DNA]</scope>
    <source>
        <strain evidence="6">AS27yjCOA_65</strain>
    </source>
</reference>
<dbReference type="SUPFAM" id="SSF103088">
    <property type="entry name" value="OmpA-like"/>
    <property type="match status" value="1"/>
</dbReference>
<dbReference type="AlphaFoldDB" id="A0A7X9FQ79"/>
<evidence type="ECO:0000256" key="4">
    <source>
        <dbReference type="PROSITE-ProRule" id="PRU00473"/>
    </source>
</evidence>
<evidence type="ECO:0000256" key="2">
    <source>
        <dbReference type="ARBA" id="ARBA00023136"/>
    </source>
</evidence>
<evidence type="ECO:0000256" key="1">
    <source>
        <dbReference type="ARBA" id="ARBA00004442"/>
    </source>
</evidence>
<dbReference type="PROSITE" id="PS51123">
    <property type="entry name" value="OMPA_2"/>
    <property type="match status" value="1"/>
</dbReference>
<evidence type="ECO:0000256" key="3">
    <source>
        <dbReference type="ARBA" id="ARBA00023237"/>
    </source>
</evidence>
<comment type="caution">
    <text evidence="6">The sequence shown here is derived from an EMBL/GenBank/DDBJ whole genome shotgun (WGS) entry which is preliminary data.</text>
</comment>
<dbReference type="InterPro" id="IPR006690">
    <property type="entry name" value="OMPA-like_CS"/>
</dbReference>
<dbReference type="EMBL" id="JAAZON010000070">
    <property type="protein sequence ID" value="NMC61886.1"/>
    <property type="molecule type" value="Genomic_DNA"/>
</dbReference>
<organism evidence="6 7">
    <name type="scientific">SAR324 cluster bacterium</name>
    <dbReference type="NCBI Taxonomy" id="2024889"/>
    <lineage>
        <taxon>Bacteria</taxon>
        <taxon>Deltaproteobacteria</taxon>
        <taxon>SAR324 cluster</taxon>
    </lineage>
</organism>
<dbReference type="InterPro" id="IPR050330">
    <property type="entry name" value="Bact_OuterMem_StrucFunc"/>
</dbReference>
<evidence type="ECO:0000259" key="5">
    <source>
        <dbReference type="PROSITE" id="PS51123"/>
    </source>
</evidence>
<dbReference type="PANTHER" id="PTHR30329:SF21">
    <property type="entry name" value="LIPOPROTEIN YIAD-RELATED"/>
    <property type="match status" value="1"/>
</dbReference>
<dbReference type="Pfam" id="PF00691">
    <property type="entry name" value="OmpA"/>
    <property type="match status" value="1"/>
</dbReference>
<dbReference type="PROSITE" id="PS01068">
    <property type="entry name" value="OMPA_1"/>
    <property type="match status" value="1"/>
</dbReference>
<dbReference type="PRINTS" id="PR01023">
    <property type="entry name" value="NAFLGMOTY"/>
</dbReference>
<dbReference type="InterPro" id="IPR006665">
    <property type="entry name" value="OmpA-like"/>
</dbReference>
<evidence type="ECO:0000313" key="7">
    <source>
        <dbReference type="Proteomes" id="UP000524246"/>
    </source>
</evidence>
<dbReference type="CDD" id="cd07185">
    <property type="entry name" value="OmpA_C-like"/>
    <property type="match status" value="1"/>
</dbReference>
<dbReference type="PRINTS" id="PR01021">
    <property type="entry name" value="OMPADOMAIN"/>
</dbReference>
<dbReference type="PANTHER" id="PTHR30329">
    <property type="entry name" value="STATOR ELEMENT OF FLAGELLAR MOTOR COMPLEX"/>
    <property type="match status" value="1"/>
</dbReference>
<dbReference type="Proteomes" id="UP000524246">
    <property type="component" value="Unassembled WGS sequence"/>
</dbReference>
<sequence>PIAGLALCTCISFFSGCDTPAHGPDKTLAGATLGGGWGAGAGAIIGNQVSNVGAGTAIGAGFGVAAGALSGAAYDLIESDMKQQEGELAQLRAQNLANGAQLQNLQTTLDRLASSPGGFGIFQVFFDVDVTSLKSGAIANLEVIAESIKGDPHATQVMVVGHADDSGSPEYNQQLSEARAREVSSYLMRRGISRDQIKVKGVGSSNPIASNSSPVGRQLNRRVDIYIGKE</sequence>
<dbReference type="InterPro" id="IPR006664">
    <property type="entry name" value="OMP_bac"/>
</dbReference>
<keyword evidence="3" id="KW-0998">Cell outer membrane</keyword>
<evidence type="ECO:0000313" key="6">
    <source>
        <dbReference type="EMBL" id="NMC61886.1"/>
    </source>
</evidence>
<feature type="domain" description="OmpA-like" evidence="5">
    <location>
        <begin position="113"/>
        <end position="230"/>
    </location>
</feature>
<proteinExistence type="predicted"/>
<name>A0A7X9FQ79_9DELT</name>
<protein>
    <submittedName>
        <fullName evidence="6">OmpA family protein</fullName>
    </submittedName>
</protein>
<feature type="non-terminal residue" evidence="6">
    <location>
        <position position="1"/>
    </location>
</feature>
<accession>A0A7X9FQ79</accession>
<dbReference type="GO" id="GO:0009279">
    <property type="term" value="C:cell outer membrane"/>
    <property type="evidence" value="ECO:0007669"/>
    <property type="project" value="UniProtKB-SubCell"/>
</dbReference>
<dbReference type="InterPro" id="IPR036737">
    <property type="entry name" value="OmpA-like_sf"/>
</dbReference>